<dbReference type="AlphaFoldDB" id="A0A974S5J2"/>
<feature type="chain" id="PRO_5036718402" evidence="1">
    <location>
        <begin position="21"/>
        <end position="376"/>
    </location>
</feature>
<dbReference type="InterPro" id="IPR029062">
    <property type="entry name" value="Class_I_gatase-like"/>
</dbReference>
<dbReference type="SUPFAM" id="SSF52317">
    <property type="entry name" value="Class I glutamine amidotransferase-like"/>
    <property type="match status" value="1"/>
</dbReference>
<dbReference type="Gene3D" id="3.40.50.880">
    <property type="match status" value="1"/>
</dbReference>
<keyword evidence="4" id="KW-1185">Reference proteome</keyword>
<gene>
    <name evidence="3" type="ORF">H5J25_00400</name>
</gene>
<protein>
    <submittedName>
        <fullName evidence="3">ThuA domain-containing protein</fullName>
    </submittedName>
</protein>
<feature type="signal peptide" evidence="1">
    <location>
        <begin position="1"/>
        <end position="20"/>
    </location>
</feature>
<sequence length="376" mass="41244">MIAGIALAFAMILGSSNAAASAPDCPLRDQPFSVDSPLLDLWLSPAATQILDDQAPAVFVGASDMLRNRDVPAFAAIITARMVARKKLSAEQVDRLDRSLRALPVTPSDRRARCARYDETPLNTRPVRGRPAVLVFQKIVGFRDGPSVDAAEQALRAMAKRRGWSIVVTDRGGAMTAATLSRFDTVIWNNVSGDVLTIRQRAAFRTYIENGGGFVGIHGAGGDLAYFWDWYADELIGTRFRGHPTQPSFQTARIDVADPDAAITQGLGSGWTMNDEWYSFVTNPRETKSTILLTLDEQTYSPKGGGEDISMGDHPIAWTRCVRDGRAFFSAMGHRPETYADPSHNRLLEQGILWSIGRSGRGCRAGQAIDMFRDHR</sequence>
<dbReference type="Pfam" id="PF06283">
    <property type="entry name" value="ThuA"/>
    <property type="match status" value="1"/>
</dbReference>
<dbReference type="EMBL" id="CP061035">
    <property type="protein sequence ID" value="QQV78747.1"/>
    <property type="molecule type" value="Genomic_DNA"/>
</dbReference>
<dbReference type="PANTHER" id="PTHR40469">
    <property type="entry name" value="SECRETED GLYCOSYL HYDROLASE"/>
    <property type="match status" value="1"/>
</dbReference>
<keyword evidence="1" id="KW-0732">Signal</keyword>
<evidence type="ECO:0000313" key="3">
    <source>
        <dbReference type="EMBL" id="QQV78747.1"/>
    </source>
</evidence>
<dbReference type="Proteomes" id="UP000595894">
    <property type="component" value="Chromosome"/>
</dbReference>
<dbReference type="PANTHER" id="PTHR40469:SF2">
    <property type="entry name" value="GALACTOSE-BINDING DOMAIN-LIKE SUPERFAMILY PROTEIN"/>
    <property type="match status" value="1"/>
</dbReference>
<reference evidence="4" key="1">
    <citation type="submission" date="2020-09" db="EMBL/GenBank/DDBJ databases">
        <title>Sphingomonas sp., a new species isolated from pork steak.</title>
        <authorList>
            <person name="Heidler von Heilborn D."/>
        </authorList>
    </citation>
    <scope>NUCLEOTIDE SEQUENCE [LARGE SCALE GENOMIC DNA]</scope>
</reference>
<proteinExistence type="predicted"/>
<dbReference type="InterPro" id="IPR029010">
    <property type="entry name" value="ThuA-like"/>
</dbReference>
<evidence type="ECO:0000259" key="2">
    <source>
        <dbReference type="Pfam" id="PF06283"/>
    </source>
</evidence>
<evidence type="ECO:0000313" key="4">
    <source>
        <dbReference type="Proteomes" id="UP000595894"/>
    </source>
</evidence>
<feature type="domain" description="ThuA-like" evidence="2">
    <location>
        <begin position="133"/>
        <end position="354"/>
    </location>
</feature>
<accession>A0A974S5J2</accession>
<evidence type="ECO:0000256" key="1">
    <source>
        <dbReference type="SAM" id="SignalP"/>
    </source>
</evidence>
<name>A0A974S5J2_9SPHN</name>
<dbReference type="KEGG" id="sari:H5J25_00400"/>
<organism evidence="3 4">
    <name type="scientific">Sphingomonas aliaeris</name>
    <dbReference type="NCBI Taxonomy" id="2759526"/>
    <lineage>
        <taxon>Bacteria</taxon>
        <taxon>Pseudomonadati</taxon>
        <taxon>Pseudomonadota</taxon>
        <taxon>Alphaproteobacteria</taxon>
        <taxon>Sphingomonadales</taxon>
        <taxon>Sphingomonadaceae</taxon>
        <taxon>Sphingomonas</taxon>
    </lineage>
</organism>